<evidence type="ECO:0000313" key="3">
    <source>
        <dbReference type="Proteomes" id="UP000823388"/>
    </source>
</evidence>
<name>A0A8T0NHJ0_PANVG</name>
<protein>
    <submittedName>
        <fullName evidence="2">Uncharacterized protein</fullName>
    </submittedName>
</protein>
<gene>
    <name evidence="2" type="ORF">PVAP13_9KG119285</name>
</gene>
<comment type="caution">
    <text evidence="2">The sequence shown here is derived from an EMBL/GenBank/DDBJ whole genome shotgun (WGS) entry which is preliminary data.</text>
</comment>
<feature type="compositionally biased region" description="Basic and acidic residues" evidence="1">
    <location>
        <begin position="41"/>
        <end position="55"/>
    </location>
</feature>
<proteinExistence type="predicted"/>
<evidence type="ECO:0000256" key="1">
    <source>
        <dbReference type="SAM" id="MobiDB-lite"/>
    </source>
</evidence>
<keyword evidence="3" id="KW-1185">Reference proteome</keyword>
<accession>A0A8T0NHJ0</accession>
<sequence length="120" mass="12678">AKQRAHLLQRPASSFREVGEQKHPTEHCDASVEEEAAAGGDGRRQGQKGHGDHAARQAVAGHAELAAEGSQPLREDLGAVNPRDGAEAHGEEADVRHVGRDTQGDGPRDPRARVASDDGE</sequence>
<feature type="non-terminal residue" evidence="2">
    <location>
        <position position="1"/>
    </location>
</feature>
<evidence type="ECO:0000313" key="2">
    <source>
        <dbReference type="EMBL" id="KAG2547719.1"/>
    </source>
</evidence>
<feature type="region of interest" description="Disordered" evidence="1">
    <location>
        <begin position="1"/>
        <end position="120"/>
    </location>
</feature>
<feature type="compositionally biased region" description="Basic and acidic residues" evidence="1">
    <location>
        <begin position="17"/>
        <end position="30"/>
    </location>
</feature>
<dbReference type="EMBL" id="CM029053">
    <property type="protein sequence ID" value="KAG2547719.1"/>
    <property type="molecule type" value="Genomic_DNA"/>
</dbReference>
<dbReference type="AlphaFoldDB" id="A0A8T0NHJ0"/>
<feature type="non-terminal residue" evidence="2">
    <location>
        <position position="120"/>
    </location>
</feature>
<reference evidence="2 3" key="1">
    <citation type="submission" date="2020-05" db="EMBL/GenBank/DDBJ databases">
        <title>WGS assembly of Panicum virgatum.</title>
        <authorList>
            <person name="Lovell J.T."/>
            <person name="Jenkins J."/>
            <person name="Shu S."/>
            <person name="Juenger T.E."/>
            <person name="Schmutz J."/>
        </authorList>
    </citation>
    <scope>NUCLEOTIDE SEQUENCE [LARGE SCALE GENOMIC DNA]</scope>
    <source>
        <strain evidence="3">cv. AP13</strain>
    </source>
</reference>
<feature type="compositionally biased region" description="Basic and acidic residues" evidence="1">
    <location>
        <begin position="84"/>
        <end position="120"/>
    </location>
</feature>
<organism evidence="2 3">
    <name type="scientific">Panicum virgatum</name>
    <name type="common">Blackwell switchgrass</name>
    <dbReference type="NCBI Taxonomy" id="38727"/>
    <lineage>
        <taxon>Eukaryota</taxon>
        <taxon>Viridiplantae</taxon>
        <taxon>Streptophyta</taxon>
        <taxon>Embryophyta</taxon>
        <taxon>Tracheophyta</taxon>
        <taxon>Spermatophyta</taxon>
        <taxon>Magnoliopsida</taxon>
        <taxon>Liliopsida</taxon>
        <taxon>Poales</taxon>
        <taxon>Poaceae</taxon>
        <taxon>PACMAD clade</taxon>
        <taxon>Panicoideae</taxon>
        <taxon>Panicodae</taxon>
        <taxon>Paniceae</taxon>
        <taxon>Panicinae</taxon>
        <taxon>Panicum</taxon>
        <taxon>Panicum sect. Hiantes</taxon>
    </lineage>
</organism>
<dbReference type="Proteomes" id="UP000823388">
    <property type="component" value="Chromosome 9K"/>
</dbReference>